<feature type="region of interest" description="Disordered" evidence="5">
    <location>
        <begin position="1"/>
        <end position="57"/>
    </location>
</feature>
<feature type="compositionally biased region" description="Acidic residues" evidence="5">
    <location>
        <begin position="110"/>
        <end position="129"/>
    </location>
</feature>
<proteinExistence type="predicted"/>
<organism evidence="6 7">
    <name type="scientific">Hydnum rufescens UP504</name>
    <dbReference type="NCBI Taxonomy" id="1448309"/>
    <lineage>
        <taxon>Eukaryota</taxon>
        <taxon>Fungi</taxon>
        <taxon>Dikarya</taxon>
        <taxon>Basidiomycota</taxon>
        <taxon>Agaricomycotina</taxon>
        <taxon>Agaricomycetes</taxon>
        <taxon>Cantharellales</taxon>
        <taxon>Hydnaceae</taxon>
        <taxon>Hydnum</taxon>
    </lineage>
</organism>
<accession>A0A9P6DHA9</accession>
<dbReference type="GO" id="GO:0006364">
    <property type="term" value="P:rRNA processing"/>
    <property type="evidence" value="ECO:0007669"/>
    <property type="project" value="InterPro"/>
</dbReference>
<dbReference type="PANTHER" id="PTHR14150">
    <property type="entry name" value="U3 SMALL NUCLEOLAR RNA-ASSOCIATED PROTEIN 14"/>
    <property type="match status" value="1"/>
</dbReference>
<evidence type="ECO:0000256" key="2">
    <source>
        <dbReference type="ARBA" id="ARBA00022553"/>
    </source>
</evidence>
<gene>
    <name evidence="6" type="ORF">BS47DRAFT_1402036</name>
</gene>
<evidence type="ECO:0000313" key="6">
    <source>
        <dbReference type="EMBL" id="KAF9503812.1"/>
    </source>
</evidence>
<keyword evidence="2" id="KW-0597">Phosphoprotein</keyword>
<feature type="region of interest" description="Disordered" evidence="5">
    <location>
        <begin position="101"/>
        <end position="156"/>
    </location>
</feature>
<dbReference type="EMBL" id="MU129298">
    <property type="protein sequence ID" value="KAF9503812.1"/>
    <property type="molecule type" value="Genomic_DNA"/>
</dbReference>
<name>A0A9P6DHA9_9AGAM</name>
<comment type="caution">
    <text evidence="6">The sequence shown here is derived from an EMBL/GenBank/DDBJ whole genome shotgun (WGS) entry which is preliminary data.</text>
</comment>
<feature type="compositionally biased region" description="Polar residues" evidence="5">
    <location>
        <begin position="580"/>
        <end position="603"/>
    </location>
</feature>
<comment type="subcellular location">
    <subcellularLocation>
        <location evidence="1">Nucleus</location>
        <location evidence="1">Nucleolus</location>
    </subcellularLocation>
</comment>
<dbReference type="GO" id="GO:0032040">
    <property type="term" value="C:small-subunit processome"/>
    <property type="evidence" value="ECO:0007669"/>
    <property type="project" value="InterPro"/>
</dbReference>
<feature type="region of interest" description="Disordered" evidence="5">
    <location>
        <begin position="750"/>
        <end position="775"/>
    </location>
</feature>
<reference evidence="6" key="1">
    <citation type="journal article" date="2020" name="Nat. Commun.">
        <title>Large-scale genome sequencing of mycorrhizal fungi provides insights into the early evolution of symbiotic traits.</title>
        <authorList>
            <person name="Miyauchi S."/>
            <person name="Kiss E."/>
            <person name="Kuo A."/>
            <person name="Drula E."/>
            <person name="Kohler A."/>
            <person name="Sanchez-Garcia M."/>
            <person name="Morin E."/>
            <person name="Andreopoulos B."/>
            <person name="Barry K.W."/>
            <person name="Bonito G."/>
            <person name="Buee M."/>
            <person name="Carver A."/>
            <person name="Chen C."/>
            <person name="Cichocki N."/>
            <person name="Clum A."/>
            <person name="Culley D."/>
            <person name="Crous P.W."/>
            <person name="Fauchery L."/>
            <person name="Girlanda M."/>
            <person name="Hayes R.D."/>
            <person name="Keri Z."/>
            <person name="LaButti K."/>
            <person name="Lipzen A."/>
            <person name="Lombard V."/>
            <person name="Magnuson J."/>
            <person name="Maillard F."/>
            <person name="Murat C."/>
            <person name="Nolan M."/>
            <person name="Ohm R.A."/>
            <person name="Pangilinan J."/>
            <person name="Pereira M.F."/>
            <person name="Perotto S."/>
            <person name="Peter M."/>
            <person name="Pfister S."/>
            <person name="Riley R."/>
            <person name="Sitrit Y."/>
            <person name="Stielow J.B."/>
            <person name="Szollosi G."/>
            <person name="Zifcakova L."/>
            <person name="Stursova M."/>
            <person name="Spatafora J.W."/>
            <person name="Tedersoo L."/>
            <person name="Vaario L.M."/>
            <person name="Yamada A."/>
            <person name="Yan M."/>
            <person name="Wang P."/>
            <person name="Xu J."/>
            <person name="Bruns T."/>
            <person name="Baldrian P."/>
            <person name="Vilgalys R."/>
            <person name="Dunand C."/>
            <person name="Henrissat B."/>
            <person name="Grigoriev I.V."/>
            <person name="Hibbett D."/>
            <person name="Nagy L.G."/>
            <person name="Martin F.M."/>
        </authorList>
    </citation>
    <scope>NUCLEOTIDE SEQUENCE</scope>
    <source>
        <strain evidence="6">UP504</strain>
    </source>
</reference>
<dbReference type="PANTHER" id="PTHR14150:SF12">
    <property type="entry name" value="U3 SMALL NUCLEOLAR RNA-ASSOCIATED PROTEIN 14 HOMOLOG A"/>
    <property type="match status" value="1"/>
</dbReference>
<keyword evidence="4" id="KW-0175">Coiled coil</keyword>
<dbReference type="InterPro" id="IPR006709">
    <property type="entry name" value="SSU_processome_Utp14"/>
</dbReference>
<evidence type="ECO:0000256" key="5">
    <source>
        <dbReference type="SAM" id="MobiDB-lite"/>
    </source>
</evidence>
<feature type="coiled-coil region" evidence="4">
    <location>
        <begin position="428"/>
        <end position="472"/>
    </location>
</feature>
<feature type="compositionally biased region" description="Polar residues" evidence="5">
    <location>
        <begin position="20"/>
        <end position="33"/>
    </location>
</feature>
<evidence type="ECO:0000256" key="3">
    <source>
        <dbReference type="ARBA" id="ARBA00023242"/>
    </source>
</evidence>
<keyword evidence="7" id="KW-1185">Reference proteome</keyword>
<evidence type="ECO:0000256" key="4">
    <source>
        <dbReference type="SAM" id="Coils"/>
    </source>
</evidence>
<dbReference type="Pfam" id="PF04615">
    <property type="entry name" value="Utp14"/>
    <property type="match status" value="2"/>
</dbReference>
<evidence type="ECO:0000256" key="1">
    <source>
        <dbReference type="ARBA" id="ARBA00004604"/>
    </source>
</evidence>
<dbReference type="Proteomes" id="UP000886523">
    <property type="component" value="Unassembled WGS sequence"/>
</dbReference>
<sequence length="838" mass="93030">MAKIASLRTGSRRIKGAHSAPTSTVSGSRNASGYQKRLERKNKRPPTNDPDVYEYSATRDRRANITLDIDKDELRGLGQDTLDGDAANKAMEMLRQKITADMGEDMGVVDSEDDEDIDSDAAFEGESDEERFGAFKFAQKPGPSQRPKSPKKSTGMSLSALLDRDVLAPSDDEDIELEGDALNKLDSFIDDLSYRKRKASDITDPLPARSIKRRVIPERTEAAIEGEFAVPSGTHAGSSLIESILLLPDSCAINPGKITLDDLLKPSSASGNNASLASLEKSAKLLSSTKNQPLSVPLHQRQQDRVDREAAYEATKEEVQKWAPTMKRIKEAEHLSFPLQAPAVLNTSSSELTSKFKPSTELESAVDRLLKASKLREEDIEKTEELQMSNLTIEEVAARRAELRQMRELMFRAEAKAKRVLDPEAADAERLKLEAARAKERANPAAQEYRQLNAQLERGEQLRRKIQGLNEDNEAPEDFVESDGENDVAGVAARAFDELAGLDSTDQQVRRTAKTKSGLLEMKFMRDAEERGYRVAESMADDFRAELLAVQGNQGRLIFRPTADQSQNAGPSRVTPVRLTKSNESDTSSVTLKSSVESVTASPQLDLRPPSQPSQHIPPNRESLAGEPYHPLSRNNLLALRMPFLVEADDAVVEISLDKAMTIDHAKQKRKQKSKQEGKETTEMVIPVIDPTFRNSDDEGDDAREEGVKAFEQRDLVALAFAGDNVVEEFTARKQREIEADAPTTIDMTLPGWGSWGGRGTKKSQPKPHLIKKRKDKKAGRYMVKDLPHPYTTKAQFELSLEMPIGSEWNTRMGFQKSTLPKVIKKMGTVINPIEKLF</sequence>
<keyword evidence="3" id="KW-0539">Nucleus</keyword>
<feature type="compositionally biased region" description="Basic residues" evidence="5">
    <location>
        <begin position="760"/>
        <end position="775"/>
    </location>
</feature>
<feature type="region of interest" description="Disordered" evidence="5">
    <location>
        <begin position="559"/>
        <end position="629"/>
    </location>
</feature>
<evidence type="ECO:0000313" key="7">
    <source>
        <dbReference type="Proteomes" id="UP000886523"/>
    </source>
</evidence>
<dbReference type="OrthoDB" id="277439at2759"/>
<protein>
    <submittedName>
        <fullName evidence="6">Uncharacterized protein</fullName>
    </submittedName>
</protein>
<dbReference type="AlphaFoldDB" id="A0A9P6DHA9"/>